<dbReference type="EMBL" id="CP049740">
    <property type="protein sequence ID" value="QII81505.1"/>
    <property type="molecule type" value="Genomic_DNA"/>
</dbReference>
<reference evidence="2 3" key="1">
    <citation type="journal article" date="2017" name="Int. J. Syst. Evol. Microbiol.">
        <title>Jeotgalibaca porci sp. nov. and Jeotgalibaca arthritidis sp. nov., isolated from pigs, and emended description of the genus Jeotgalibaca.</title>
        <authorList>
            <person name="Zamora L."/>
            <person name="Perez-Sancho M."/>
            <person name="Dominguez L."/>
            <person name="Fernandez-Garayzabal J.F."/>
            <person name="Vela A.I."/>
        </authorList>
    </citation>
    <scope>NUCLEOTIDE SEQUENCE [LARGE SCALE GENOMIC DNA]</scope>
    <source>
        <strain evidence="2 3">CECT 9157</strain>
    </source>
</reference>
<organism evidence="2 3">
    <name type="scientific">Jeotgalibaca arthritidis</name>
    <dbReference type="NCBI Taxonomy" id="1868794"/>
    <lineage>
        <taxon>Bacteria</taxon>
        <taxon>Bacillati</taxon>
        <taxon>Bacillota</taxon>
        <taxon>Bacilli</taxon>
        <taxon>Lactobacillales</taxon>
        <taxon>Carnobacteriaceae</taxon>
        <taxon>Jeotgalibaca</taxon>
    </lineage>
</organism>
<feature type="domain" description="VOC" evidence="1">
    <location>
        <begin position="156"/>
        <end position="274"/>
    </location>
</feature>
<keyword evidence="2" id="KW-0560">Oxidoreductase</keyword>
<keyword evidence="2" id="KW-0223">Dioxygenase</keyword>
<name>A0A6G7K8C5_9LACT</name>
<dbReference type="InterPro" id="IPR052537">
    <property type="entry name" value="Extradiol_RC_dioxygenase"/>
</dbReference>
<dbReference type="Proteomes" id="UP000501451">
    <property type="component" value="Chromosome"/>
</dbReference>
<proteinExistence type="predicted"/>
<evidence type="ECO:0000313" key="3">
    <source>
        <dbReference type="Proteomes" id="UP000501451"/>
    </source>
</evidence>
<dbReference type="PROSITE" id="PS51819">
    <property type="entry name" value="VOC"/>
    <property type="match status" value="2"/>
</dbReference>
<keyword evidence="3" id="KW-1185">Reference proteome</keyword>
<dbReference type="KEGG" id="jar:G7057_02815"/>
<gene>
    <name evidence="2" type="ORF">G7057_02815</name>
</gene>
<dbReference type="InterPro" id="IPR037523">
    <property type="entry name" value="VOC_core"/>
</dbReference>
<dbReference type="InterPro" id="IPR004360">
    <property type="entry name" value="Glyas_Fos-R_dOase_dom"/>
</dbReference>
<accession>A0A6G7K8C5</accession>
<dbReference type="AlphaFoldDB" id="A0A6G7K8C5"/>
<sequence length="316" mass="36268">MTHILGHHHISMMTKSGDANTDFYQNILGLRRAKVSVNQNNPEMYHLFFGDKTASPGIDLTFFENQKLGQTHRGTNAVTRIGLIVDKEDSLTYWQDRFDEFGVIHSGRTTYTQRPAILFEDFEGLRLALIVGDGQQADFWESWEESSVPYDHQIRGMAVVEWTVESLQASKLVLVDLFTYQQVYQTENTALFQAQEGKMNGEILLVEQDGPKEKPGKGSVHHIAIRVEDKQALDYWQERITDFGFKVVARHDRFYFESLYFREANGIMIELATDDPGFTVDRAVEDLGKELDLPPFLNDQRQAIMEKLNPLKGIKE</sequence>
<feature type="domain" description="VOC" evidence="1">
    <location>
        <begin position="6"/>
        <end position="132"/>
    </location>
</feature>
<dbReference type="Gene3D" id="3.10.180.10">
    <property type="entry name" value="2,3-Dihydroxybiphenyl 1,2-Dioxygenase, domain 1"/>
    <property type="match status" value="2"/>
</dbReference>
<dbReference type="RefSeq" id="WP_166161182.1">
    <property type="nucleotide sequence ID" value="NZ_CP049740.1"/>
</dbReference>
<dbReference type="PANTHER" id="PTHR36110">
    <property type="entry name" value="RING-CLEAVING DIOXYGENASE MHQE-RELATED"/>
    <property type="match status" value="1"/>
</dbReference>
<protein>
    <submittedName>
        <fullName evidence="2">Ring-cleaving dioxygenase</fullName>
    </submittedName>
</protein>
<dbReference type="PANTHER" id="PTHR36110:SF4">
    <property type="entry name" value="RING-CLEAVING DIOXYGENASE MHQA-RELATED"/>
    <property type="match status" value="1"/>
</dbReference>
<dbReference type="SUPFAM" id="SSF54593">
    <property type="entry name" value="Glyoxalase/Bleomycin resistance protein/Dihydroxybiphenyl dioxygenase"/>
    <property type="match status" value="1"/>
</dbReference>
<dbReference type="GO" id="GO:0051213">
    <property type="term" value="F:dioxygenase activity"/>
    <property type="evidence" value="ECO:0007669"/>
    <property type="project" value="UniProtKB-KW"/>
</dbReference>
<evidence type="ECO:0000259" key="1">
    <source>
        <dbReference type="PROSITE" id="PS51819"/>
    </source>
</evidence>
<evidence type="ECO:0000313" key="2">
    <source>
        <dbReference type="EMBL" id="QII81505.1"/>
    </source>
</evidence>
<dbReference type="Pfam" id="PF00903">
    <property type="entry name" value="Glyoxalase"/>
    <property type="match status" value="2"/>
</dbReference>
<dbReference type="InterPro" id="IPR029068">
    <property type="entry name" value="Glyas_Bleomycin-R_OHBP_Dase"/>
</dbReference>